<protein>
    <submittedName>
        <fullName evidence="1">Uncharacterized protein</fullName>
    </submittedName>
</protein>
<accession>A0AAU9LR64</accession>
<dbReference type="AlphaFoldDB" id="A0AAU9LR64"/>
<dbReference type="Proteomes" id="UP001157418">
    <property type="component" value="Unassembled WGS sequence"/>
</dbReference>
<comment type="caution">
    <text evidence="1">The sequence shown here is derived from an EMBL/GenBank/DDBJ whole genome shotgun (WGS) entry which is preliminary data.</text>
</comment>
<name>A0AAU9LR64_9ASTR</name>
<evidence type="ECO:0000313" key="2">
    <source>
        <dbReference type="Proteomes" id="UP001157418"/>
    </source>
</evidence>
<keyword evidence="2" id="KW-1185">Reference proteome</keyword>
<gene>
    <name evidence="1" type="ORF">LVIROSA_LOCUS3654</name>
</gene>
<evidence type="ECO:0000313" key="1">
    <source>
        <dbReference type="EMBL" id="CAH1415841.1"/>
    </source>
</evidence>
<proteinExistence type="predicted"/>
<reference evidence="1 2" key="1">
    <citation type="submission" date="2022-01" db="EMBL/GenBank/DDBJ databases">
        <authorList>
            <person name="Xiong W."/>
            <person name="Schranz E."/>
        </authorList>
    </citation>
    <scope>NUCLEOTIDE SEQUENCE [LARGE SCALE GENOMIC DNA]</scope>
</reference>
<dbReference type="EMBL" id="CAKMRJ010000002">
    <property type="protein sequence ID" value="CAH1415841.1"/>
    <property type="molecule type" value="Genomic_DNA"/>
</dbReference>
<organism evidence="1 2">
    <name type="scientific">Lactuca virosa</name>
    <dbReference type="NCBI Taxonomy" id="75947"/>
    <lineage>
        <taxon>Eukaryota</taxon>
        <taxon>Viridiplantae</taxon>
        <taxon>Streptophyta</taxon>
        <taxon>Embryophyta</taxon>
        <taxon>Tracheophyta</taxon>
        <taxon>Spermatophyta</taxon>
        <taxon>Magnoliopsida</taxon>
        <taxon>eudicotyledons</taxon>
        <taxon>Gunneridae</taxon>
        <taxon>Pentapetalae</taxon>
        <taxon>asterids</taxon>
        <taxon>campanulids</taxon>
        <taxon>Asterales</taxon>
        <taxon>Asteraceae</taxon>
        <taxon>Cichorioideae</taxon>
        <taxon>Cichorieae</taxon>
        <taxon>Lactucinae</taxon>
        <taxon>Lactuca</taxon>
    </lineage>
</organism>
<sequence length="107" mass="12039">MNKAVSDSAKVCKTTTEKVDKIISQTIEFIEDYKSTYNTNTASANQALKNLGSMFKSEKANLQDLRKSLQKDHDTCQTSISSQITKLQDDLVMESKIMHALAMMTER</sequence>